<keyword evidence="3" id="KW-1185">Reference proteome</keyword>
<feature type="transmembrane region" description="Helical" evidence="1">
    <location>
        <begin position="229"/>
        <end position="252"/>
    </location>
</feature>
<organism evidence="2 3">
    <name type="scientific">Lactiplantibacillus modestisalitolerans</name>
    <dbReference type="NCBI Taxonomy" id="1457219"/>
    <lineage>
        <taxon>Bacteria</taxon>
        <taxon>Bacillati</taxon>
        <taxon>Bacillota</taxon>
        <taxon>Bacilli</taxon>
        <taxon>Lactobacillales</taxon>
        <taxon>Lactobacillaceae</taxon>
        <taxon>Lactiplantibacillus</taxon>
    </lineage>
</organism>
<feature type="transmembrane region" description="Helical" evidence="1">
    <location>
        <begin position="159"/>
        <end position="177"/>
    </location>
</feature>
<feature type="transmembrane region" description="Helical" evidence="1">
    <location>
        <begin position="376"/>
        <end position="394"/>
    </location>
</feature>
<sequence>MHSKQQSQQLVHKGLIVILMIILAILSTYPAFTNQFFNINHDGDIHLARMESIYQALKVGHYPSLINLIGFHNHGIAMNAMYPWLTLLIYVLPRLVLGNPMLSLAVGFVIMNLLTIFNTYLLAKQLTRQKWIIWFSVIMYQFNTYHFTLMYSRIALGEAFGYTFLPLVMLGLIKIWQHSNQGFLYLALGMSLVANSHVLSLVMYTILIIVFELIRLIQHHFTWFEFRQIIYSGLVAVLLSAYSLYNIIIWTAHNKMLSPTPMLASLDPLYGFQKMLSNDISESATGAHMGIAITVIMMFLVFRLVNNADGTWKKWIIGALSILIISQNWFPWLLVANTPINLIQFTMRLLTIVSLLIVIGTCLFLNQSPKISKTAINALIIFIIFIGVTSITKLHQKIDHDVSIAQEQLTKGEKTKSQAHKMDLRQLHTSNYNENVNAIPALDYHLVKNSMQKHYKLNAQNFDSFRTATAINRSNVTYDGTAEQNIKTLKVDDQHVIFKTTVKHNTKTLLPLVGYHHINYNISLNNHPVNYQLINGQLQIKASDKNSQIKVSIASIPRNGVLLTVTLFLNLLILIIIVEKWIQAHFLI</sequence>
<evidence type="ECO:0000256" key="1">
    <source>
        <dbReference type="SAM" id="Phobius"/>
    </source>
</evidence>
<dbReference type="EMBL" id="JBHLZY010000005">
    <property type="protein sequence ID" value="MFB9768723.1"/>
    <property type="molecule type" value="Genomic_DNA"/>
</dbReference>
<evidence type="ECO:0000313" key="2">
    <source>
        <dbReference type="EMBL" id="MFB9768723.1"/>
    </source>
</evidence>
<feature type="transmembrane region" description="Helical" evidence="1">
    <location>
        <begin position="285"/>
        <end position="305"/>
    </location>
</feature>
<protein>
    <recommendedName>
        <fullName evidence="4">Cell surface protein</fullName>
    </recommendedName>
</protein>
<feature type="transmembrane region" description="Helical" evidence="1">
    <location>
        <begin position="560"/>
        <end position="578"/>
    </location>
</feature>
<comment type="caution">
    <text evidence="2">The sequence shown here is derived from an EMBL/GenBank/DDBJ whole genome shotgun (WGS) entry which is preliminary data.</text>
</comment>
<keyword evidence="1" id="KW-0472">Membrane</keyword>
<evidence type="ECO:0000313" key="3">
    <source>
        <dbReference type="Proteomes" id="UP001589691"/>
    </source>
</evidence>
<feature type="transmembrane region" description="Helical" evidence="1">
    <location>
        <begin position="104"/>
        <end position="123"/>
    </location>
</feature>
<feature type="transmembrane region" description="Helical" evidence="1">
    <location>
        <begin position="312"/>
        <end position="330"/>
    </location>
</feature>
<feature type="transmembrane region" description="Helical" evidence="1">
    <location>
        <begin position="12"/>
        <end position="32"/>
    </location>
</feature>
<keyword evidence="1" id="KW-0812">Transmembrane</keyword>
<dbReference type="RefSeq" id="WP_137642237.1">
    <property type="nucleotide sequence ID" value="NZ_BJEA01000007.1"/>
</dbReference>
<gene>
    <name evidence="2" type="ORF">ACFFLI_02400</name>
</gene>
<reference evidence="2 3" key="1">
    <citation type="submission" date="2024-09" db="EMBL/GenBank/DDBJ databases">
        <authorList>
            <person name="Sun Q."/>
            <person name="Mori K."/>
        </authorList>
    </citation>
    <scope>NUCLEOTIDE SEQUENCE [LARGE SCALE GENOMIC DNA]</scope>
    <source>
        <strain evidence="2 3">TBRC 4576</strain>
    </source>
</reference>
<evidence type="ECO:0008006" key="4">
    <source>
        <dbReference type="Google" id="ProtNLM"/>
    </source>
</evidence>
<accession>A0ABV5WRY4</accession>
<feature type="transmembrane region" description="Helical" evidence="1">
    <location>
        <begin position="71"/>
        <end position="92"/>
    </location>
</feature>
<feature type="transmembrane region" description="Helical" evidence="1">
    <location>
        <begin position="197"/>
        <end position="217"/>
    </location>
</feature>
<proteinExistence type="predicted"/>
<dbReference type="Proteomes" id="UP001589691">
    <property type="component" value="Unassembled WGS sequence"/>
</dbReference>
<feature type="transmembrane region" description="Helical" evidence="1">
    <location>
        <begin position="342"/>
        <end position="364"/>
    </location>
</feature>
<name>A0ABV5WRY4_9LACO</name>
<keyword evidence="1" id="KW-1133">Transmembrane helix</keyword>